<dbReference type="Proteomes" id="UP000287361">
    <property type="component" value="Unassembled WGS sequence"/>
</dbReference>
<name>A0A401LG77_9FIRM</name>
<keyword evidence="2" id="KW-1185">Reference proteome</keyword>
<comment type="caution">
    <text evidence="1">The sequence shown here is derived from an EMBL/GenBank/DDBJ whole genome shotgun (WGS) entry which is preliminary data.</text>
</comment>
<accession>A0A401LG77</accession>
<evidence type="ECO:0000313" key="2">
    <source>
        <dbReference type="Proteomes" id="UP000287361"/>
    </source>
</evidence>
<dbReference type="GO" id="GO:0003677">
    <property type="term" value="F:DNA binding"/>
    <property type="evidence" value="ECO:0007669"/>
    <property type="project" value="InterPro"/>
</dbReference>
<protein>
    <recommendedName>
        <fullName evidence="3">HTH cro/C1-type domain-containing protein</fullName>
    </recommendedName>
</protein>
<evidence type="ECO:0008006" key="3">
    <source>
        <dbReference type="Google" id="ProtNLM"/>
    </source>
</evidence>
<dbReference type="EMBL" id="BHVZ01000014">
    <property type="protein sequence ID" value="GCB30520.1"/>
    <property type="molecule type" value="Genomic_DNA"/>
</dbReference>
<dbReference type="InterPro" id="IPR010982">
    <property type="entry name" value="Lambda_DNA-bd_dom_sf"/>
</dbReference>
<reference evidence="1 2" key="1">
    <citation type="submission" date="2018-10" db="EMBL/GenBank/DDBJ databases">
        <title>Draft Genome Sequence of Anaerotignum sp. KCTC 15736.</title>
        <authorList>
            <person name="Choi S.H."/>
            <person name="Kim J.S."/>
            <person name="Kang S.W."/>
            <person name="Lee J.S."/>
            <person name="Park S.H."/>
        </authorList>
    </citation>
    <scope>NUCLEOTIDE SEQUENCE [LARGE SCALE GENOMIC DNA]</scope>
    <source>
        <strain evidence="1 2">KCTC 15736</strain>
    </source>
</reference>
<organism evidence="1 2">
    <name type="scientific">Anaerotignum faecicola</name>
    <dbReference type="NCBI Taxonomy" id="2358141"/>
    <lineage>
        <taxon>Bacteria</taxon>
        <taxon>Bacillati</taxon>
        <taxon>Bacillota</taxon>
        <taxon>Clostridia</taxon>
        <taxon>Lachnospirales</taxon>
        <taxon>Anaerotignaceae</taxon>
        <taxon>Anaerotignum</taxon>
    </lineage>
</organism>
<evidence type="ECO:0000313" key="1">
    <source>
        <dbReference type="EMBL" id="GCB30520.1"/>
    </source>
</evidence>
<gene>
    <name evidence="1" type="ORF">KGMB03357_21810</name>
</gene>
<dbReference type="AlphaFoldDB" id="A0A401LG77"/>
<proteinExistence type="predicted"/>
<sequence>MARMATKFKNLEAEQARKGYTNEQMAQFLGMSRGNYEAKLRNGRFYAREALVLCRLFECDFVYLFDEEEEKAVV</sequence>
<dbReference type="SUPFAM" id="SSF47413">
    <property type="entry name" value="lambda repressor-like DNA-binding domains"/>
    <property type="match status" value="1"/>
</dbReference>